<evidence type="ECO:0000256" key="1">
    <source>
        <dbReference type="ARBA" id="ARBA00022448"/>
    </source>
</evidence>
<dbReference type="InterPro" id="IPR050093">
    <property type="entry name" value="ABC_SmlMolc_Importer"/>
</dbReference>
<protein>
    <submittedName>
        <fullName evidence="9">ATP-binding cassette domain-containing protein</fullName>
    </submittedName>
</protein>
<dbReference type="PANTHER" id="PTHR42781">
    <property type="entry name" value="SPERMIDINE/PUTRESCINE IMPORT ATP-BINDING PROTEIN POTA"/>
    <property type="match status" value="1"/>
</dbReference>
<evidence type="ECO:0000256" key="5">
    <source>
        <dbReference type="ARBA" id="ARBA00022840"/>
    </source>
</evidence>
<dbReference type="RefSeq" id="WP_369601030.1">
    <property type="nucleotide sequence ID" value="NZ_CP154858.1"/>
</dbReference>
<dbReference type="SUPFAM" id="SSF52540">
    <property type="entry name" value="P-loop containing nucleoside triphosphate hydrolases"/>
    <property type="match status" value="1"/>
</dbReference>
<keyword evidence="4" id="KW-0547">Nucleotide-binding</keyword>
<dbReference type="InterPro" id="IPR027417">
    <property type="entry name" value="P-loop_NTPase"/>
</dbReference>
<dbReference type="EMBL" id="CP154858">
    <property type="protein sequence ID" value="XDT72009.1"/>
    <property type="molecule type" value="Genomic_DNA"/>
</dbReference>
<evidence type="ECO:0000259" key="8">
    <source>
        <dbReference type="PROSITE" id="PS50893"/>
    </source>
</evidence>
<keyword evidence="1" id="KW-0813">Transport</keyword>
<reference evidence="9" key="1">
    <citation type="submission" date="2024-05" db="EMBL/GenBank/DDBJ databases">
        <title>Genome sequencing of novel strain.</title>
        <authorList>
            <person name="Ganbat D."/>
            <person name="Ganbat S."/>
            <person name="Lee S.-J."/>
        </authorList>
    </citation>
    <scope>NUCLEOTIDE SEQUENCE</scope>
    <source>
        <strain evidence="9">SMD15-11</strain>
    </source>
</reference>
<dbReference type="GO" id="GO:0016887">
    <property type="term" value="F:ATP hydrolysis activity"/>
    <property type="evidence" value="ECO:0007669"/>
    <property type="project" value="InterPro"/>
</dbReference>
<dbReference type="Pfam" id="PF00005">
    <property type="entry name" value="ABC_tran"/>
    <property type="match status" value="1"/>
</dbReference>
<feature type="domain" description="ABC transporter" evidence="8">
    <location>
        <begin position="2"/>
        <end position="213"/>
    </location>
</feature>
<dbReference type="InterPro" id="IPR003439">
    <property type="entry name" value="ABC_transporter-like_ATP-bd"/>
</dbReference>
<dbReference type="Gene3D" id="3.40.50.300">
    <property type="entry name" value="P-loop containing nucleotide triphosphate hydrolases"/>
    <property type="match status" value="1"/>
</dbReference>
<dbReference type="PANTHER" id="PTHR42781:SF1">
    <property type="entry name" value="THIAMINE IMPORT ATP-BINDING PROTEIN THIQ"/>
    <property type="match status" value="1"/>
</dbReference>
<keyword evidence="5 9" id="KW-0067">ATP-binding</keyword>
<evidence type="ECO:0000256" key="4">
    <source>
        <dbReference type="ARBA" id="ARBA00022741"/>
    </source>
</evidence>
<gene>
    <name evidence="9" type="ORF">AAIA72_14595</name>
</gene>
<dbReference type="InterPro" id="IPR017871">
    <property type="entry name" value="ABC_transporter-like_CS"/>
</dbReference>
<evidence type="ECO:0000313" key="9">
    <source>
        <dbReference type="EMBL" id="XDT72009.1"/>
    </source>
</evidence>
<dbReference type="SMART" id="SM00382">
    <property type="entry name" value="AAA"/>
    <property type="match status" value="1"/>
</dbReference>
<evidence type="ECO:0000256" key="3">
    <source>
        <dbReference type="ARBA" id="ARBA00022519"/>
    </source>
</evidence>
<organism evidence="9">
    <name type="scientific">Thermohahella caldifontis</name>
    <dbReference type="NCBI Taxonomy" id="3142973"/>
    <lineage>
        <taxon>Bacteria</taxon>
        <taxon>Pseudomonadati</taxon>
        <taxon>Pseudomonadota</taxon>
        <taxon>Gammaproteobacteria</taxon>
        <taxon>Oceanospirillales</taxon>
        <taxon>Hahellaceae</taxon>
        <taxon>Thermohahella</taxon>
    </lineage>
</organism>
<accession>A0AB39UUG0</accession>
<dbReference type="InterPro" id="IPR003593">
    <property type="entry name" value="AAA+_ATPase"/>
</dbReference>
<dbReference type="AlphaFoldDB" id="A0AB39UUG0"/>
<keyword evidence="2" id="KW-1003">Cell membrane</keyword>
<dbReference type="PROSITE" id="PS00211">
    <property type="entry name" value="ABC_TRANSPORTER_1"/>
    <property type="match status" value="1"/>
</dbReference>
<keyword evidence="6" id="KW-1278">Translocase</keyword>
<evidence type="ECO:0000256" key="6">
    <source>
        <dbReference type="ARBA" id="ARBA00022967"/>
    </source>
</evidence>
<proteinExistence type="predicted"/>
<keyword evidence="7" id="KW-0472">Membrane</keyword>
<dbReference type="GO" id="GO:0005524">
    <property type="term" value="F:ATP binding"/>
    <property type="evidence" value="ECO:0007669"/>
    <property type="project" value="UniProtKB-KW"/>
</dbReference>
<dbReference type="KEGG" id="tcd:AAIA72_14595"/>
<evidence type="ECO:0000256" key="2">
    <source>
        <dbReference type="ARBA" id="ARBA00022475"/>
    </source>
</evidence>
<name>A0AB39UUG0_9GAMM</name>
<sequence length="214" mass="23184">MLHVDDLLIRQAGLCWQWNFSLAPGELLVIHGPSGAGKTTLLETLAGLRPAAGGAVRWAGRDVLDLAPARRPFALMCQSGNLFDHLTARQNLAFGVSPTGRLSAEQKVQVEAAARRFGITEVLAQLPGELSGGQAQRVALARTFLQGKPVLLLDEPFASLDPAMREEGMRWVNQMRREHDTAVILVTHHVSEVEADATRMLACEAASGQRDFGD</sequence>
<evidence type="ECO:0000256" key="7">
    <source>
        <dbReference type="ARBA" id="ARBA00023136"/>
    </source>
</evidence>
<keyword evidence="3" id="KW-0997">Cell inner membrane</keyword>
<dbReference type="PROSITE" id="PS50893">
    <property type="entry name" value="ABC_TRANSPORTER_2"/>
    <property type="match status" value="1"/>
</dbReference>